<feature type="chain" id="PRO_5035320419" evidence="3">
    <location>
        <begin position="24"/>
        <end position="989"/>
    </location>
</feature>
<evidence type="ECO:0000256" key="3">
    <source>
        <dbReference type="SAM" id="SignalP"/>
    </source>
</evidence>
<feature type="compositionally biased region" description="Basic and acidic residues" evidence="2">
    <location>
        <begin position="597"/>
        <end position="609"/>
    </location>
</feature>
<keyword evidence="1" id="KW-0175">Coiled coil</keyword>
<feature type="compositionally biased region" description="Polar residues" evidence="2">
    <location>
        <begin position="319"/>
        <end position="330"/>
    </location>
</feature>
<feature type="compositionally biased region" description="Low complexity" evidence="2">
    <location>
        <begin position="587"/>
        <end position="596"/>
    </location>
</feature>
<evidence type="ECO:0000313" key="4">
    <source>
        <dbReference type="EMBL" id="CAH0099795.1"/>
    </source>
</evidence>
<feature type="region of interest" description="Disordered" evidence="2">
    <location>
        <begin position="558"/>
        <end position="614"/>
    </location>
</feature>
<evidence type="ECO:0000256" key="2">
    <source>
        <dbReference type="SAM" id="MobiDB-lite"/>
    </source>
</evidence>
<sequence length="989" mass="109020">MAAAITMQILCWISIALISHGSSLNVNRLSSRWARSDDDSDGWQASNGPYNPGPYPISRPAAVTEVVPTALTASTASTFRKADEGLPILTAASAEGFYEVLVGMKSPISETMGVGGNFSPTGSPDVIIGRVMSSTGGIESTTTASGIGYSHPPQPIVPVTTVIEEDKRKAENEETKAEERSEIRDALEMESRSTSADSLIKKNDYTLPPGSFYLPAVSRKDHQYYSDSEKAIYIPLRRKDPLIQSFPVTTRVVLVNKNQPVTPVVFSPPPATYHISKEGDEEEVEETEEQETRSSTEEEEEDEEEDNEEDPNIHPQHKPTIQPTTPVQSHSSALDLVMTLYPNLPKLIPPSYFNSQTIKNFLKLNNNRPPHGGGEIGSTSVIHEAKVVTPPQGYLPQLLPKPIPKPAIVKGNALLTQFKSPNKVNFGTVSSYPSNQTRHQSTKPTAGPSKTTIQFVPFTPEDISPLNFLLPPVSSVTERVTAADQPDTRSNYVAGVIPTSNVDLIADSNVHITQRDPLKIVPAPKLDFEWNQFQPLPSEHQPSAASDLTLFNVLANNAQQQQQHHEQQQQQQHHEQQQHQQHHEQIQHQQQQQQQKEQVHQQDERKSASDFHQSFFVPSETAEVVVRSKMATSGSDSGNDARIRPPGESADIITGYFDGQPVLSTTIIPPTEVLKEIQTTTTIRRTTVSPIPVEEVATTTAPSRDDEIVRTTIPSIPELHGNFQPSFGKFPYSSGPPQDQSHQPELVSNVPLVSQPSPTIRVFKDQEDHHIFLVPHGLPNLADDQHVAGSQIHETSVYEENIPRVRPIKPQSAAQEGEGKSSAPYYKTGKMSPKGAMYTVTQGHSKVKFFGYNALHNGELKPIDGKYLTSLLHKHEQQQQQQYEPDWKFRSYLPIRSPGGGSNSAFKVVPKKSIPIANGKKPAIRPVFFAKRPGNPDVIASSSKSSQGSSSNAPWYPSIVVSEPFEYHAHLQKMAEDQGRLPISQSPTK</sequence>
<dbReference type="AlphaFoldDB" id="A0A8J2R9X1"/>
<feature type="compositionally biased region" description="Acidic residues" evidence="2">
    <location>
        <begin position="279"/>
        <end position="289"/>
    </location>
</feature>
<feature type="compositionally biased region" description="Basic and acidic residues" evidence="2">
    <location>
        <begin position="563"/>
        <end position="586"/>
    </location>
</feature>
<feature type="coiled-coil region" evidence="1">
    <location>
        <begin position="160"/>
        <end position="190"/>
    </location>
</feature>
<feature type="region of interest" description="Disordered" evidence="2">
    <location>
        <begin position="431"/>
        <end position="450"/>
    </location>
</feature>
<proteinExistence type="predicted"/>
<dbReference type="EMBL" id="CAKKLH010000024">
    <property type="protein sequence ID" value="CAH0099795.1"/>
    <property type="molecule type" value="Genomic_DNA"/>
</dbReference>
<feature type="signal peptide" evidence="3">
    <location>
        <begin position="1"/>
        <end position="23"/>
    </location>
</feature>
<feature type="compositionally biased region" description="Acidic residues" evidence="2">
    <location>
        <begin position="297"/>
        <end position="310"/>
    </location>
</feature>
<gene>
    <name evidence="4" type="ORF">DGAL_LOCUS1953</name>
</gene>
<dbReference type="OrthoDB" id="6358632at2759"/>
<organism evidence="4 5">
    <name type="scientific">Daphnia galeata</name>
    <dbReference type="NCBI Taxonomy" id="27404"/>
    <lineage>
        <taxon>Eukaryota</taxon>
        <taxon>Metazoa</taxon>
        <taxon>Ecdysozoa</taxon>
        <taxon>Arthropoda</taxon>
        <taxon>Crustacea</taxon>
        <taxon>Branchiopoda</taxon>
        <taxon>Diplostraca</taxon>
        <taxon>Cladocera</taxon>
        <taxon>Anomopoda</taxon>
        <taxon>Daphniidae</taxon>
        <taxon>Daphnia</taxon>
    </lineage>
</organism>
<comment type="caution">
    <text evidence="4">The sequence shown here is derived from an EMBL/GenBank/DDBJ whole genome shotgun (WGS) entry which is preliminary data.</text>
</comment>
<dbReference type="Proteomes" id="UP000789390">
    <property type="component" value="Unassembled WGS sequence"/>
</dbReference>
<protein>
    <submittedName>
        <fullName evidence="4">Uncharacterized protein</fullName>
    </submittedName>
</protein>
<feature type="region of interest" description="Disordered" evidence="2">
    <location>
        <begin position="261"/>
        <end position="330"/>
    </location>
</feature>
<reference evidence="4" key="1">
    <citation type="submission" date="2021-11" db="EMBL/GenBank/DDBJ databases">
        <authorList>
            <person name="Schell T."/>
        </authorList>
    </citation>
    <scope>NUCLEOTIDE SEQUENCE</scope>
    <source>
        <strain evidence="4">M5</strain>
    </source>
</reference>
<evidence type="ECO:0000256" key="1">
    <source>
        <dbReference type="SAM" id="Coils"/>
    </source>
</evidence>
<keyword evidence="5" id="KW-1185">Reference proteome</keyword>
<accession>A0A8J2R9X1</accession>
<keyword evidence="3" id="KW-0732">Signal</keyword>
<evidence type="ECO:0000313" key="5">
    <source>
        <dbReference type="Proteomes" id="UP000789390"/>
    </source>
</evidence>
<name>A0A8J2R9X1_9CRUS</name>
<feature type="region of interest" description="Disordered" evidence="2">
    <location>
        <begin position="35"/>
        <end position="55"/>
    </location>
</feature>